<feature type="domain" description="Response regulatory" evidence="8">
    <location>
        <begin position="4"/>
        <end position="137"/>
    </location>
</feature>
<feature type="domain" description="HTH luxR-type" evidence="7">
    <location>
        <begin position="168"/>
        <end position="233"/>
    </location>
</feature>
<dbReference type="Gene3D" id="3.40.50.2300">
    <property type="match status" value="1"/>
</dbReference>
<evidence type="ECO:0000256" key="4">
    <source>
        <dbReference type="ARBA" id="ARBA00023163"/>
    </source>
</evidence>
<proteinExistence type="predicted"/>
<dbReference type="SUPFAM" id="SSF46894">
    <property type="entry name" value="C-terminal effector domain of the bipartite response regulators"/>
    <property type="match status" value="1"/>
</dbReference>
<dbReference type="GO" id="GO:0003677">
    <property type="term" value="F:DNA binding"/>
    <property type="evidence" value="ECO:0007669"/>
    <property type="project" value="UniProtKB-KW"/>
</dbReference>
<dbReference type="AlphaFoldDB" id="A0A5D0U1G8"/>
<dbReference type="SMART" id="SM00421">
    <property type="entry name" value="HTH_LUXR"/>
    <property type="match status" value="1"/>
</dbReference>
<keyword evidence="3" id="KW-0238">DNA-binding</keyword>
<evidence type="ECO:0000259" key="8">
    <source>
        <dbReference type="PROSITE" id="PS50110"/>
    </source>
</evidence>
<evidence type="ECO:0000256" key="5">
    <source>
        <dbReference type="PROSITE-ProRule" id="PRU00169"/>
    </source>
</evidence>
<evidence type="ECO:0000256" key="6">
    <source>
        <dbReference type="SAM" id="MobiDB-lite"/>
    </source>
</evidence>
<dbReference type="PROSITE" id="PS50043">
    <property type="entry name" value="HTH_LUXR_2"/>
    <property type="match status" value="1"/>
</dbReference>
<accession>A0A5D0U1G8</accession>
<dbReference type="InterPro" id="IPR058245">
    <property type="entry name" value="NreC/VraR/RcsB-like_REC"/>
</dbReference>
<dbReference type="CDD" id="cd17535">
    <property type="entry name" value="REC_NarL-like"/>
    <property type="match status" value="1"/>
</dbReference>
<dbReference type="CDD" id="cd06170">
    <property type="entry name" value="LuxR_C_like"/>
    <property type="match status" value="1"/>
</dbReference>
<dbReference type="PANTHER" id="PTHR43214:SF24">
    <property type="entry name" value="TRANSCRIPTIONAL REGULATORY PROTEIN NARL-RELATED"/>
    <property type="match status" value="1"/>
</dbReference>
<dbReference type="SMART" id="SM00448">
    <property type="entry name" value="REC"/>
    <property type="match status" value="1"/>
</dbReference>
<dbReference type="InterPro" id="IPR000792">
    <property type="entry name" value="Tscrpt_reg_LuxR_C"/>
</dbReference>
<evidence type="ECO:0000256" key="3">
    <source>
        <dbReference type="ARBA" id="ARBA00023125"/>
    </source>
</evidence>
<dbReference type="PROSITE" id="PS00622">
    <property type="entry name" value="HTH_LUXR_1"/>
    <property type="match status" value="1"/>
</dbReference>
<dbReference type="InterPro" id="IPR001789">
    <property type="entry name" value="Sig_transdc_resp-reg_receiver"/>
</dbReference>
<evidence type="ECO:0000259" key="7">
    <source>
        <dbReference type="PROSITE" id="PS50043"/>
    </source>
</evidence>
<dbReference type="Pfam" id="PF00196">
    <property type="entry name" value="GerE"/>
    <property type="match status" value="1"/>
</dbReference>
<dbReference type="SUPFAM" id="SSF52172">
    <property type="entry name" value="CheY-like"/>
    <property type="match status" value="1"/>
</dbReference>
<keyword evidence="10" id="KW-1185">Reference proteome</keyword>
<dbReference type="GO" id="GO:0000160">
    <property type="term" value="P:phosphorelay signal transduction system"/>
    <property type="evidence" value="ECO:0007669"/>
    <property type="project" value="InterPro"/>
</dbReference>
<keyword evidence="2" id="KW-0805">Transcription regulation</keyword>
<sequence>MTIKVLLVDDERLIRAGLAAIIGAEDDLTVVGEAADGAEVPDAVRRLRPDVILMDVRMPRLDGIQATRRILETAPYPPRGDDPPRPPGTAPGPPRIIVVTTFENDEYVYDALKAGANGFLLKRTRPEEILRAIRMVAHGESLLFPAAIRELAARHGPSRGGAGGGSGATRWHERLTEREGDVLRLMAKGRSNAEIAQELFVSPQTVKTHVGNILGKLQARDRTQAVIFAYETSFITPG</sequence>
<evidence type="ECO:0000256" key="1">
    <source>
        <dbReference type="ARBA" id="ARBA00022553"/>
    </source>
</evidence>
<reference evidence="9 10" key="1">
    <citation type="submission" date="2019-08" db="EMBL/GenBank/DDBJ databases">
        <title>Actinomadura sp. nov. CYP1-5 isolated from mountain soil.</title>
        <authorList>
            <person name="Songsumanus A."/>
            <person name="Kuncharoen N."/>
            <person name="Kudo T."/>
            <person name="Yuki M."/>
            <person name="Igarashi Y."/>
            <person name="Tanasupawat S."/>
        </authorList>
    </citation>
    <scope>NUCLEOTIDE SEQUENCE [LARGE SCALE GENOMIC DNA]</scope>
    <source>
        <strain evidence="9 10">GKU157</strain>
    </source>
</reference>
<dbReference type="OrthoDB" id="9808843at2"/>
<name>A0A5D0U1G8_9ACTN</name>
<evidence type="ECO:0000256" key="2">
    <source>
        <dbReference type="ARBA" id="ARBA00023015"/>
    </source>
</evidence>
<dbReference type="InterPro" id="IPR011006">
    <property type="entry name" value="CheY-like_superfamily"/>
</dbReference>
<comment type="caution">
    <text evidence="9">The sequence shown here is derived from an EMBL/GenBank/DDBJ whole genome shotgun (WGS) entry which is preliminary data.</text>
</comment>
<dbReference type="RefSeq" id="WP_148352591.1">
    <property type="nucleotide sequence ID" value="NZ_JBHSBF010000011.1"/>
</dbReference>
<dbReference type="InterPro" id="IPR016032">
    <property type="entry name" value="Sig_transdc_resp-reg_C-effctor"/>
</dbReference>
<keyword evidence="1 5" id="KW-0597">Phosphoprotein</keyword>
<dbReference type="PANTHER" id="PTHR43214">
    <property type="entry name" value="TWO-COMPONENT RESPONSE REGULATOR"/>
    <property type="match status" value="1"/>
</dbReference>
<feature type="modified residue" description="4-aspartylphosphate" evidence="5">
    <location>
        <position position="55"/>
    </location>
</feature>
<organism evidence="9 10">
    <name type="scientific">Actinomadura syzygii</name>
    <dbReference type="NCBI Taxonomy" id="1427538"/>
    <lineage>
        <taxon>Bacteria</taxon>
        <taxon>Bacillati</taxon>
        <taxon>Actinomycetota</taxon>
        <taxon>Actinomycetes</taxon>
        <taxon>Streptosporangiales</taxon>
        <taxon>Thermomonosporaceae</taxon>
        <taxon>Actinomadura</taxon>
    </lineage>
</organism>
<feature type="region of interest" description="Disordered" evidence="6">
    <location>
        <begin position="69"/>
        <end position="93"/>
    </location>
</feature>
<evidence type="ECO:0000313" key="9">
    <source>
        <dbReference type="EMBL" id="TYC11495.1"/>
    </source>
</evidence>
<dbReference type="Pfam" id="PF00072">
    <property type="entry name" value="Response_reg"/>
    <property type="match status" value="1"/>
</dbReference>
<keyword evidence="4" id="KW-0804">Transcription</keyword>
<evidence type="ECO:0000313" key="10">
    <source>
        <dbReference type="Proteomes" id="UP000322634"/>
    </source>
</evidence>
<dbReference type="Proteomes" id="UP000322634">
    <property type="component" value="Unassembled WGS sequence"/>
</dbReference>
<dbReference type="PRINTS" id="PR00038">
    <property type="entry name" value="HTHLUXR"/>
</dbReference>
<protein>
    <submittedName>
        <fullName evidence="9">Response regulator transcription factor</fullName>
    </submittedName>
</protein>
<dbReference type="PROSITE" id="PS50110">
    <property type="entry name" value="RESPONSE_REGULATORY"/>
    <property type="match status" value="1"/>
</dbReference>
<gene>
    <name evidence="9" type="ORF">FXF65_25615</name>
</gene>
<dbReference type="GO" id="GO:0006355">
    <property type="term" value="P:regulation of DNA-templated transcription"/>
    <property type="evidence" value="ECO:0007669"/>
    <property type="project" value="InterPro"/>
</dbReference>
<dbReference type="EMBL" id="VSFF01000010">
    <property type="protein sequence ID" value="TYC11495.1"/>
    <property type="molecule type" value="Genomic_DNA"/>
</dbReference>
<dbReference type="InterPro" id="IPR039420">
    <property type="entry name" value="WalR-like"/>
</dbReference>